<keyword evidence="3" id="KW-1185">Reference proteome</keyword>
<dbReference type="Pfam" id="PF10011">
    <property type="entry name" value="DUF2254"/>
    <property type="match status" value="1"/>
</dbReference>
<reference evidence="2 3" key="1">
    <citation type="submission" date="2016-10" db="EMBL/GenBank/DDBJ databases">
        <authorList>
            <person name="de Groot N.N."/>
        </authorList>
    </citation>
    <scope>NUCLEOTIDE SEQUENCE [LARGE SCALE GENOMIC DNA]</scope>
    <source>
        <strain evidence="2 3">DSM 17862</strain>
    </source>
</reference>
<evidence type="ECO:0000256" key="1">
    <source>
        <dbReference type="SAM" id="Phobius"/>
    </source>
</evidence>
<accession>A0A1I0GD06</accession>
<dbReference type="RefSeq" id="WP_090735222.1">
    <property type="nucleotide sequence ID" value="NZ_FOHO01000008.1"/>
</dbReference>
<proteinExistence type="predicted"/>
<dbReference type="InterPro" id="IPR018723">
    <property type="entry name" value="DUF2254_membrane"/>
</dbReference>
<dbReference type="OrthoDB" id="2955631at2"/>
<feature type="transmembrane region" description="Helical" evidence="1">
    <location>
        <begin position="109"/>
        <end position="128"/>
    </location>
</feature>
<dbReference type="AlphaFoldDB" id="A0A1I0GD06"/>
<dbReference type="Proteomes" id="UP000199180">
    <property type="component" value="Unassembled WGS sequence"/>
</dbReference>
<keyword evidence="1" id="KW-0472">Membrane</keyword>
<feature type="transmembrane region" description="Helical" evidence="1">
    <location>
        <begin position="64"/>
        <end position="89"/>
    </location>
</feature>
<protein>
    <submittedName>
        <fullName evidence="2">Uncharacterized membrane protein</fullName>
    </submittedName>
</protein>
<dbReference type="STRING" id="364199.SAMN04489858_10879"/>
<sequence>MAGANPLPGQLRWRLTQLFRKVWVRVTAFAVLGVLTALAGFALKGFIPSDLPAKIGADAIEAILQILASSMLAVTTFSLSILTAAYAAAGTTATPRAVHLLVSDSASQTVLATFIGAFLFSLVSIIILKTGIYGESGRLVLFAVTVLVVLIIVVSLLRWIELLSQLGRVGDTLKRIEAAADRALALHLKSPWLGGNPMIGAPPVDAQPVLSDANGFLQHCDTAKLSDMASEAGIEVYLAVRPGDFLHLAAPAFHIRPQPADEEAAEALRKRLLGTLTIAANRSFDQDPRFGLSVLSESAQRALSPGINDPGTAKQAVTHILQVLSQWRTPIQPQVQYPRLFVPTLGAHELLVESLLPIGRDGAADYWVHVGLQQALLALAQISPQVFSKAAADLSRDLLKLSDGNLLLPEQRTSLKDLSAWALDVAQFTAE</sequence>
<dbReference type="EMBL" id="FOHO01000008">
    <property type="protein sequence ID" value="SET68899.1"/>
    <property type="molecule type" value="Genomic_DNA"/>
</dbReference>
<keyword evidence="1" id="KW-0812">Transmembrane</keyword>
<feature type="transmembrane region" description="Helical" evidence="1">
    <location>
        <begin position="140"/>
        <end position="160"/>
    </location>
</feature>
<evidence type="ECO:0000313" key="2">
    <source>
        <dbReference type="EMBL" id="SET68899.1"/>
    </source>
</evidence>
<feature type="transmembrane region" description="Helical" evidence="1">
    <location>
        <begin position="22"/>
        <end position="43"/>
    </location>
</feature>
<gene>
    <name evidence="2" type="ORF">SAMN04489858_10879</name>
</gene>
<name>A0A1I0GD06_9RHOB</name>
<organism evidence="2 3">
    <name type="scientific">Paracoccus homiensis</name>
    <dbReference type="NCBI Taxonomy" id="364199"/>
    <lineage>
        <taxon>Bacteria</taxon>
        <taxon>Pseudomonadati</taxon>
        <taxon>Pseudomonadota</taxon>
        <taxon>Alphaproteobacteria</taxon>
        <taxon>Rhodobacterales</taxon>
        <taxon>Paracoccaceae</taxon>
        <taxon>Paracoccus</taxon>
    </lineage>
</organism>
<keyword evidence="1" id="KW-1133">Transmembrane helix</keyword>
<evidence type="ECO:0000313" key="3">
    <source>
        <dbReference type="Proteomes" id="UP000199180"/>
    </source>
</evidence>